<accession>A0ABV7JNT1</accession>
<keyword evidence="5" id="KW-1185">Reference proteome</keyword>
<dbReference type="GO" id="GO:0016491">
    <property type="term" value="F:oxidoreductase activity"/>
    <property type="evidence" value="ECO:0007669"/>
    <property type="project" value="UniProtKB-KW"/>
</dbReference>
<sequence length="246" mass="26347">MKSIKKVMMITGGTHGIGAATARHMAKQGIDLVLVARNSSPDFVDELHQLGSEVLVFEADLTNESACAEAVASAQHRFGRIDALVHLAGGAVPGGLLDVSTEAWHHAFDIHLHAAFHLCRFVVPLLKKSDDGCVILVSSAAGIRGVKNALAYAVVKGALPQMARALACELADQSIRVNCVSPGVIRTRFQEMLTPEQIKNNIDNRIPLHREGTPDDVAKVIAMLMENTYITGENIVVDGGLTMRIA</sequence>
<gene>
    <name evidence="4" type="ORF">ACFOET_18650</name>
</gene>
<keyword evidence="2 4" id="KW-0560">Oxidoreductase</keyword>
<protein>
    <submittedName>
        <fullName evidence="4">SDR family NAD(P)-dependent oxidoreductase</fullName>
        <ecNumber evidence="4">1.1.1.-</ecNumber>
    </submittedName>
</protein>
<dbReference type="PRINTS" id="PR00081">
    <property type="entry name" value="GDHRDH"/>
</dbReference>
<evidence type="ECO:0000259" key="3">
    <source>
        <dbReference type="SMART" id="SM00822"/>
    </source>
</evidence>
<evidence type="ECO:0000256" key="2">
    <source>
        <dbReference type="ARBA" id="ARBA00023002"/>
    </source>
</evidence>
<dbReference type="Gene3D" id="3.40.50.720">
    <property type="entry name" value="NAD(P)-binding Rossmann-like Domain"/>
    <property type="match status" value="1"/>
</dbReference>
<dbReference type="Proteomes" id="UP001595526">
    <property type="component" value="Unassembled WGS sequence"/>
</dbReference>
<evidence type="ECO:0000313" key="4">
    <source>
        <dbReference type="EMBL" id="MFC3199644.1"/>
    </source>
</evidence>
<dbReference type="InterPro" id="IPR036291">
    <property type="entry name" value="NAD(P)-bd_dom_sf"/>
</dbReference>
<comment type="similarity">
    <text evidence="1">Belongs to the short-chain dehydrogenases/reductases (SDR) family.</text>
</comment>
<dbReference type="PANTHER" id="PTHR43477:SF1">
    <property type="entry name" value="DIHYDROANTICAPSIN 7-DEHYDROGENASE"/>
    <property type="match status" value="1"/>
</dbReference>
<dbReference type="EMBL" id="JBHRTA010000058">
    <property type="protein sequence ID" value="MFC3199644.1"/>
    <property type="molecule type" value="Genomic_DNA"/>
</dbReference>
<name>A0ABV7JNT1_9SPHI</name>
<dbReference type="SMART" id="SM00822">
    <property type="entry name" value="PKS_KR"/>
    <property type="match status" value="1"/>
</dbReference>
<dbReference type="EC" id="1.1.1.-" evidence="4"/>
<organism evidence="4 5">
    <name type="scientific">Parapedobacter deserti</name>
    <dbReference type="NCBI Taxonomy" id="1912957"/>
    <lineage>
        <taxon>Bacteria</taxon>
        <taxon>Pseudomonadati</taxon>
        <taxon>Bacteroidota</taxon>
        <taxon>Sphingobacteriia</taxon>
        <taxon>Sphingobacteriales</taxon>
        <taxon>Sphingobacteriaceae</taxon>
        <taxon>Parapedobacter</taxon>
    </lineage>
</organism>
<dbReference type="CDD" id="cd05233">
    <property type="entry name" value="SDR_c"/>
    <property type="match status" value="1"/>
</dbReference>
<dbReference type="InterPro" id="IPR002347">
    <property type="entry name" value="SDR_fam"/>
</dbReference>
<dbReference type="Pfam" id="PF13561">
    <property type="entry name" value="adh_short_C2"/>
    <property type="match status" value="1"/>
</dbReference>
<dbReference type="InterPro" id="IPR057326">
    <property type="entry name" value="KR_dom"/>
</dbReference>
<evidence type="ECO:0000313" key="5">
    <source>
        <dbReference type="Proteomes" id="UP001595526"/>
    </source>
</evidence>
<proteinExistence type="inferred from homology"/>
<reference evidence="5" key="1">
    <citation type="journal article" date="2019" name="Int. J. Syst. Evol. Microbiol.">
        <title>The Global Catalogue of Microorganisms (GCM) 10K type strain sequencing project: providing services to taxonomists for standard genome sequencing and annotation.</title>
        <authorList>
            <consortium name="The Broad Institute Genomics Platform"/>
            <consortium name="The Broad Institute Genome Sequencing Center for Infectious Disease"/>
            <person name="Wu L."/>
            <person name="Ma J."/>
        </authorList>
    </citation>
    <scope>NUCLEOTIDE SEQUENCE [LARGE SCALE GENOMIC DNA]</scope>
    <source>
        <strain evidence="5">KCTC 52416</strain>
    </source>
</reference>
<feature type="domain" description="Ketoreductase" evidence="3">
    <location>
        <begin position="6"/>
        <end position="174"/>
    </location>
</feature>
<dbReference type="PANTHER" id="PTHR43477">
    <property type="entry name" value="DIHYDROANTICAPSIN 7-DEHYDROGENASE"/>
    <property type="match status" value="1"/>
</dbReference>
<dbReference type="InterPro" id="IPR051122">
    <property type="entry name" value="SDR_DHRS6-like"/>
</dbReference>
<dbReference type="RefSeq" id="WP_379025466.1">
    <property type="nucleotide sequence ID" value="NZ_JBHRTA010000058.1"/>
</dbReference>
<dbReference type="SUPFAM" id="SSF51735">
    <property type="entry name" value="NAD(P)-binding Rossmann-fold domains"/>
    <property type="match status" value="1"/>
</dbReference>
<comment type="caution">
    <text evidence="4">The sequence shown here is derived from an EMBL/GenBank/DDBJ whole genome shotgun (WGS) entry which is preliminary data.</text>
</comment>
<evidence type="ECO:0000256" key="1">
    <source>
        <dbReference type="ARBA" id="ARBA00006484"/>
    </source>
</evidence>